<dbReference type="RefSeq" id="XP_075074296.1">
    <property type="nucleotide sequence ID" value="XM_075218195.1"/>
</dbReference>
<evidence type="ECO:0000313" key="2">
    <source>
        <dbReference type="RefSeq" id="XP_075074296.1"/>
    </source>
</evidence>
<sequence>MKWLFWNIRGVNKRYKQKEVREYIRSNKIKLVGLVETKVKEENAQKISKYITSGWDILTNYREAKNGRVWLLWDTNHLMVTRVRDDPQMIHYLVQSRKGDIKSYLTVVYGFNGLEQRRELWKNLQQIATTGEYYTWTNRQPGVDKVSSRIDRVFRNYEWMMNWNHVETIYDLPQISDHTPMLLTLASSSWTGKVPFRFFNAWTNHQEFIQIMTEVWNTKNSTGTMKSIWYKLKALKAPLKALNVKEFKGIKLRIEAARMELKDIQEQLSNKYSDSLLKREKETLLNLENWSMIEENILQQKARAKWIQLGDDNTKYFTAVMKDRSQRKQINEITERYGDRVTDPEGITEEILDFYKSLMGSTTRSLLAINRLYMSNSPRLTQQQRKDLCADVTDQEILESLKAIGNDKAPDVADQEILESLKAIGDDKAPGIDGYNVVFFKKSWSIISKQVMKEIGFPDKFIKWIMECIKSISYTVLINGETTKPFEATKGLRQGDPISPFLFAIVMEYLSRSFIEMGKDKLFQYHPRCKKLGITHLSFADDLLLFSRGDLTSISTLHQYFSQFSKASGLQANMGSNTISRKSYVAWDKMCTPKSTGGMNIINLMLWNKAAIAKICWDLAHKEKLWIRWINAYYIKHQQIQTMPIPKQASWMNYGVEYGNGFRKIKETTAIGNIIFNGSSRKQKGNLTRPTSADWYSQKHPMHYVWKEIIVSLKKDIVTMKV</sequence>
<organism evidence="1 2">
    <name type="scientific">Nicotiana tabacum</name>
    <name type="common">Common tobacco</name>
    <dbReference type="NCBI Taxonomy" id="4097"/>
    <lineage>
        <taxon>Eukaryota</taxon>
        <taxon>Viridiplantae</taxon>
        <taxon>Streptophyta</taxon>
        <taxon>Embryophyta</taxon>
        <taxon>Tracheophyta</taxon>
        <taxon>Spermatophyta</taxon>
        <taxon>Magnoliopsida</taxon>
        <taxon>eudicotyledons</taxon>
        <taxon>Gunneridae</taxon>
        <taxon>Pentapetalae</taxon>
        <taxon>asterids</taxon>
        <taxon>lamiids</taxon>
        <taxon>Solanales</taxon>
        <taxon>Solanaceae</taxon>
        <taxon>Nicotianoideae</taxon>
        <taxon>Nicotianeae</taxon>
        <taxon>Nicotiana</taxon>
    </lineage>
</organism>
<accession>A0AC58RNJ4</accession>
<reference evidence="1" key="1">
    <citation type="journal article" date="2014" name="Nat. Commun.">
        <title>The tobacco genome sequence and its comparison with those of tomato and potato.</title>
        <authorList>
            <person name="Sierro N."/>
            <person name="Battey J.N."/>
            <person name="Ouadi S."/>
            <person name="Bakaher N."/>
            <person name="Bovet L."/>
            <person name="Willig A."/>
            <person name="Goepfert S."/>
            <person name="Peitsch M.C."/>
            <person name="Ivanov N.V."/>
        </authorList>
    </citation>
    <scope>NUCLEOTIDE SEQUENCE [LARGE SCALE GENOMIC DNA]</scope>
</reference>
<reference evidence="2" key="2">
    <citation type="submission" date="2025-08" db="UniProtKB">
        <authorList>
            <consortium name="RefSeq"/>
        </authorList>
    </citation>
    <scope>IDENTIFICATION</scope>
    <source>
        <tissue evidence="2">Leaf</tissue>
    </source>
</reference>
<name>A0AC58RNJ4_TOBAC</name>
<dbReference type="Proteomes" id="UP000790787">
    <property type="component" value="Chromosome 1"/>
</dbReference>
<proteinExistence type="predicted"/>
<protein>
    <submittedName>
        <fullName evidence="2">Uncharacterized protein LOC142161947</fullName>
    </submittedName>
</protein>
<evidence type="ECO:0000313" key="1">
    <source>
        <dbReference type="Proteomes" id="UP000790787"/>
    </source>
</evidence>
<gene>
    <name evidence="2" type="primary">LOC142161947</name>
</gene>
<keyword evidence="1" id="KW-1185">Reference proteome</keyword>